<dbReference type="RefSeq" id="WP_353893703.1">
    <property type="nucleotide sequence ID" value="NZ_CP159485.1"/>
</dbReference>
<dbReference type="InterPro" id="IPR008844">
    <property type="entry name" value="Spore_GerAC-like"/>
</dbReference>
<comment type="similarity">
    <text evidence="2">Belongs to the GerABKC lipoprotein family.</text>
</comment>
<evidence type="ECO:0000256" key="7">
    <source>
        <dbReference type="ARBA" id="ARBA00023288"/>
    </source>
</evidence>
<keyword evidence="3" id="KW-0309">Germination</keyword>
<evidence type="ECO:0000256" key="4">
    <source>
        <dbReference type="ARBA" id="ARBA00022729"/>
    </source>
</evidence>
<dbReference type="AlphaFoldDB" id="A0AAU8HUW0"/>
<dbReference type="GO" id="GO:0016020">
    <property type="term" value="C:membrane"/>
    <property type="evidence" value="ECO:0007669"/>
    <property type="project" value="UniProtKB-SubCell"/>
</dbReference>
<evidence type="ECO:0000256" key="2">
    <source>
        <dbReference type="ARBA" id="ARBA00007886"/>
    </source>
</evidence>
<evidence type="ECO:0000256" key="6">
    <source>
        <dbReference type="ARBA" id="ARBA00023139"/>
    </source>
</evidence>
<protein>
    <submittedName>
        <fullName evidence="10">Ger(X)C family spore germination protein</fullName>
    </submittedName>
</protein>
<keyword evidence="7" id="KW-0449">Lipoprotein</keyword>
<feature type="domain" description="Spore germination protein N-terminal" evidence="9">
    <location>
        <begin position="25"/>
        <end position="193"/>
    </location>
</feature>
<accession>A0AAU8HUW0</accession>
<feature type="domain" description="Spore germination GerAC-like C-terminal" evidence="8">
    <location>
        <begin position="203"/>
        <end position="368"/>
    </location>
</feature>
<dbReference type="Gene3D" id="3.30.300.210">
    <property type="entry name" value="Nutrient germinant receptor protein C, domain 3"/>
    <property type="match status" value="1"/>
</dbReference>
<keyword evidence="6" id="KW-0564">Palmitate</keyword>
<dbReference type="InterPro" id="IPR038501">
    <property type="entry name" value="Spore_GerAC_C_sf"/>
</dbReference>
<gene>
    <name evidence="10" type="ORF">PRVXH_000464</name>
</gene>
<dbReference type="Pfam" id="PF25198">
    <property type="entry name" value="Spore_GerAC_N"/>
    <property type="match status" value="1"/>
</dbReference>
<dbReference type="InterPro" id="IPR057336">
    <property type="entry name" value="GerAC_N"/>
</dbReference>
<keyword evidence="5" id="KW-0472">Membrane</keyword>
<dbReference type="Pfam" id="PF05504">
    <property type="entry name" value="Spore_GerAC"/>
    <property type="match status" value="1"/>
</dbReference>
<keyword evidence="4" id="KW-0732">Signal</keyword>
<dbReference type="InterPro" id="IPR046953">
    <property type="entry name" value="Spore_GerAC-like_C"/>
</dbReference>
<sequence>MSKKVLIIVIVLLLTCTGCLRQEVNIIDDLAIIIAMGFETFPDEDPDKVSFTTVTPLFGERAADETRVMTVSGFGLAGAMDNWQRYRNRNMAVGKVQLIVFGENITENGLIEKTQDLRQIPEIEVQSSVIYFPGDPKDILALKPPEEQRIGTFVNENLMWMRDEGFSLNVSLHDLWSHTLSLGRDPFMPMFEIEENEEIPYFSGMALLDEEAKLATTLDFDESKLLYFLMDRQATPTMTTKLNGEHLGEGLVIFSITSSDRKVEVDVVDGNVSIDIIKEVKMRVEEVQMRDVEVVEDESFEIFAEDIAKDLTLACTALVEKLQEANTDPLGLGHFVRIQQTDYYHQGTWRDDYPEAEIGIDINIDVIRGTTFQRNY</sequence>
<evidence type="ECO:0000259" key="8">
    <source>
        <dbReference type="Pfam" id="PF05504"/>
    </source>
</evidence>
<name>A0AAU8HUW0_9FIRM</name>
<proteinExistence type="inferred from homology"/>
<reference evidence="10" key="1">
    <citation type="journal article" date="2018" name="Antonie Van Leeuwenhoek">
        <title>Proteinivorax hydrogeniformans sp. nov., an anaerobic, haloalkaliphilic bacterium fermenting proteinaceous compounds with high hydrogen production.</title>
        <authorList>
            <person name="Boltyanskaya Y."/>
            <person name="Detkova E."/>
            <person name="Pimenov N."/>
            <person name="Kevbrin V."/>
        </authorList>
    </citation>
    <scope>NUCLEOTIDE SEQUENCE</scope>
    <source>
        <strain evidence="10">Z-710</strain>
    </source>
</reference>
<evidence type="ECO:0000256" key="1">
    <source>
        <dbReference type="ARBA" id="ARBA00004635"/>
    </source>
</evidence>
<evidence type="ECO:0000256" key="3">
    <source>
        <dbReference type="ARBA" id="ARBA00022544"/>
    </source>
</evidence>
<evidence type="ECO:0000259" key="9">
    <source>
        <dbReference type="Pfam" id="PF25198"/>
    </source>
</evidence>
<dbReference type="EMBL" id="CP159485">
    <property type="protein sequence ID" value="XCI29155.1"/>
    <property type="molecule type" value="Genomic_DNA"/>
</dbReference>
<evidence type="ECO:0000256" key="5">
    <source>
        <dbReference type="ARBA" id="ARBA00023136"/>
    </source>
</evidence>
<comment type="subcellular location">
    <subcellularLocation>
        <location evidence="1">Membrane</location>
        <topology evidence="1">Lipid-anchor</topology>
    </subcellularLocation>
</comment>
<dbReference type="GO" id="GO:0009847">
    <property type="term" value="P:spore germination"/>
    <property type="evidence" value="ECO:0007669"/>
    <property type="project" value="InterPro"/>
</dbReference>
<evidence type="ECO:0000313" key="10">
    <source>
        <dbReference type="EMBL" id="XCI29155.1"/>
    </source>
</evidence>
<organism evidence="10">
    <name type="scientific">Proteinivorax hydrogeniformans</name>
    <dbReference type="NCBI Taxonomy" id="1826727"/>
    <lineage>
        <taxon>Bacteria</taxon>
        <taxon>Bacillati</taxon>
        <taxon>Bacillota</taxon>
        <taxon>Clostridia</taxon>
        <taxon>Eubacteriales</taxon>
        <taxon>Proteinivoracaceae</taxon>
        <taxon>Proteinivorax</taxon>
    </lineage>
</organism>
<dbReference type="NCBIfam" id="TIGR02887">
    <property type="entry name" value="spore_ger_x_C"/>
    <property type="match status" value="1"/>
</dbReference>
<reference evidence="10" key="2">
    <citation type="submission" date="2024-06" db="EMBL/GenBank/DDBJ databases">
        <authorList>
            <person name="Petrova K.O."/>
            <person name="Toshchakov S.V."/>
            <person name="Boltjanskaja Y.V."/>
            <person name="Kevbrin V.V."/>
        </authorList>
    </citation>
    <scope>NUCLEOTIDE SEQUENCE</scope>
    <source>
        <strain evidence="10">Z-710</strain>
    </source>
</reference>
<dbReference type="PANTHER" id="PTHR35789">
    <property type="entry name" value="SPORE GERMINATION PROTEIN B3"/>
    <property type="match status" value="1"/>
</dbReference>
<dbReference type="PANTHER" id="PTHR35789:SF1">
    <property type="entry name" value="SPORE GERMINATION PROTEIN B3"/>
    <property type="match status" value="1"/>
</dbReference>